<reference evidence="1" key="1">
    <citation type="submission" date="2016-09" db="EMBL/GenBank/DDBJ databases">
        <authorList>
            <person name="Bell R."/>
        </authorList>
    </citation>
    <scope>NUCLEOTIDE SEQUENCE</scope>
    <source>
        <strain evidence="1">CFSAN044923</strain>
    </source>
</reference>
<sequence>MHSPLVIAPGGSAAMKVKADNVISAPVLTYVNEYGAPLPLVSAPAR</sequence>
<organism evidence="1">
    <name type="scientific">Salmonella enterica subsp. diarizonae serovar 60:r:e,n,x,z15</name>
    <dbReference type="NCBI Taxonomy" id="1173779"/>
    <lineage>
        <taxon>Bacteria</taxon>
        <taxon>Pseudomonadati</taxon>
        <taxon>Pseudomonadota</taxon>
        <taxon>Gammaproteobacteria</taxon>
        <taxon>Enterobacterales</taxon>
        <taxon>Enterobacteriaceae</taxon>
        <taxon>Salmonella</taxon>
    </lineage>
</organism>
<dbReference type="EMBL" id="CP075128">
    <property type="protein sequence ID" value="QWJ47195.1"/>
    <property type="molecule type" value="Genomic_DNA"/>
</dbReference>
<dbReference type="AlphaFoldDB" id="A0A8E9YE13"/>
<protein>
    <submittedName>
        <fullName evidence="1">Uncharacterized protein</fullName>
    </submittedName>
</protein>
<gene>
    <name evidence="1" type="ORF">A7S45_002425</name>
</gene>
<evidence type="ECO:0000313" key="1">
    <source>
        <dbReference type="EMBL" id="QWJ47195.1"/>
    </source>
</evidence>
<accession>A0A8E9YE13</accession>
<proteinExistence type="predicted"/>
<name>A0A8E9YE13_SALDZ</name>
<reference evidence="1" key="2">
    <citation type="submission" date="2021-05" db="EMBL/GenBank/DDBJ databases">
        <title>Whole genome PacBio Sequel sequence of Salmonella enterica subsp. enterica.</title>
        <authorList>
            <person name="Hoffmann M."/>
            <person name="Balkey M."/>
            <person name="Luo Y."/>
        </authorList>
    </citation>
    <scope>NUCLEOTIDE SEQUENCE</scope>
    <source>
        <strain evidence="1">CFSAN044923</strain>
    </source>
</reference>
<dbReference type="RefSeq" id="WP_023246371.1">
    <property type="nucleotide sequence ID" value="NZ_CP075128.1"/>
</dbReference>